<feature type="coiled-coil region" evidence="1">
    <location>
        <begin position="197"/>
        <end position="226"/>
    </location>
</feature>
<evidence type="ECO:0000256" key="1">
    <source>
        <dbReference type="SAM" id="Coils"/>
    </source>
</evidence>
<dbReference type="EMBL" id="LFZO01000007">
    <property type="protein sequence ID" value="KXT18455.1"/>
    <property type="molecule type" value="Genomic_DNA"/>
</dbReference>
<evidence type="ECO:0000313" key="3">
    <source>
        <dbReference type="EMBL" id="KXT18455.1"/>
    </source>
</evidence>
<dbReference type="Proteomes" id="UP000073492">
    <property type="component" value="Unassembled WGS sequence"/>
</dbReference>
<feature type="region of interest" description="Disordered" evidence="2">
    <location>
        <begin position="267"/>
        <end position="289"/>
    </location>
</feature>
<organism evidence="3 4">
    <name type="scientific">Pseudocercospora musae</name>
    <dbReference type="NCBI Taxonomy" id="113226"/>
    <lineage>
        <taxon>Eukaryota</taxon>
        <taxon>Fungi</taxon>
        <taxon>Dikarya</taxon>
        <taxon>Ascomycota</taxon>
        <taxon>Pezizomycotina</taxon>
        <taxon>Dothideomycetes</taxon>
        <taxon>Dothideomycetidae</taxon>
        <taxon>Mycosphaerellales</taxon>
        <taxon>Mycosphaerellaceae</taxon>
        <taxon>Pseudocercospora</taxon>
    </lineage>
</organism>
<protein>
    <submittedName>
        <fullName evidence="3">Uncharacterized protein</fullName>
    </submittedName>
</protein>
<feature type="compositionally biased region" description="Basic residues" evidence="2">
    <location>
        <begin position="1"/>
        <end position="16"/>
    </location>
</feature>
<comment type="caution">
    <text evidence="3">The sequence shown here is derived from an EMBL/GenBank/DDBJ whole genome shotgun (WGS) entry which is preliminary data.</text>
</comment>
<accession>A0A139IUQ6</accession>
<name>A0A139IUQ6_9PEZI</name>
<dbReference type="OrthoDB" id="10344776at2759"/>
<dbReference type="AlphaFoldDB" id="A0A139IUQ6"/>
<keyword evidence="4" id="KW-1185">Reference proteome</keyword>
<feature type="region of interest" description="Disordered" evidence="2">
    <location>
        <begin position="1"/>
        <end position="21"/>
    </location>
</feature>
<gene>
    <name evidence="3" type="ORF">AC579_8190</name>
</gene>
<proteinExistence type="predicted"/>
<reference evidence="3 4" key="1">
    <citation type="submission" date="2015-07" db="EMBL/GenBank/DDBJ databases">
        <title>Comparative genomics of the Sigatoka disease complex on banana suggests a link between parallel evolutionary changes in Pseudocercospora fijiensis and Pseudocercospora eumusae and increased virulence on the banana host.</title>
        <authorList>
            <person name="Chang T.-C."/>
            <person name="Salvucci A."/>
            <person name="Crous P.W."/>
            <person name="Stergiopoulos I."/>
        </authorList>
    </citation>
    <scope>NUCLEOTIDE SEQUENCE [LARGE SCALE GENOMIC DNA]</scope>
    <source>
        <strain evidence="3 4">CBS 116634</strain>
    </source>
</reference>
<sequence>MARPRPRPQKGARTSRPRATIEAATSAARARNEAAALIKTTVIPGEVIIAIYEDALLSKIYADSNINPLSASLVMQRSDVGEDTCRLDGYARGSQLPRASSIERIPQRLIDESNATFTKFALSTFIPSQGRHVRIEAYTYGQLVEFLCAAVEVRTATVSQHPDGETKIQCVIEDADVLDSRFEQVQDTQDELDYITLQRTQAEATRARAEADAAEAAKNRQKLTEMSEVSIHLESVKKKPIPHVEKRFTARGIAVFATIKSLTEVLSEEKNRSGRLEESAHGENDEKFKIDVKPRKVMLKVRPR</sequence>
<keyword evidence="1" id="KW-0175">Coiled coil</keyword>
<evidence type="ECO:0000313" key="4">
    <source>
        <dbReference type="Proteomes" id="UP000073492"/>
    </source>
</evidence>
<evidence type="ECO:0000256" key="2">
    <source>
        <dbReference type="SAM" id="MobiDB-lite"/>
    </source>
</evidence>